<feature type="region of interest" description="Disordered" evidence="1">
    <location>
        <begin position="378"/>
        <end position="404"/>
    </location>
</feature>
<reference evidence="2" key="1">
    <citation type="submission" date="2023-03" db="EMBL/GenBank/DDBJ databases">
        <authorList>
            <person name="Julca I."/>
        </authorList>
    </citation>
    <scope>NUCLEOTIDE SEQUENCE</scope>
</reference>
<gene>
    <name evidence="2" type="ORF">OLC1_LOCUS2101</name>
</gene>
<name>A0AAV1C2N5_OLDCO</name>
<dbReference type="EMBL" id="OX459118">
    <property type="protein sequence ID" value="CAI9089830.1"/>
    <property type="molecule type" value="Genomic_DNA"/>
</dbReference>
<organism evidence="2 3">
    <name type="scientific">Oldenlandia corymbosa var. corymbosa</name>
    <dbReference type="NCBI Taxonomy" id="529605"/>
    <lineage>
        <taxon>Eukaryota</taxon>
        <taxon>Viridiplantae</taxon>
        <taxon>Streptophyta</taxon>
        <taxon>Embryophyta</taxon>
        <taxon>Tracheophyta</taxon>
        <taxon>Spermatophyta</taxon>
        <taxon>Magnoliopsida</taxon>
        <taxon>eudicotyledons</taxon>
        <taxon>Gunneridae</taxon>
        <taxon>Pentapetalae</taxon>
        <taxon>asterids</taxon>
        <taxon>lamiids</taxon>
        <taxon>Gentianales</taxon>
        <taxon>Rubiaceae</taxon>
        <taxon>Rubioideae</taxon>
        <taxon>Spermacoceae</taxon>
        <taxon>Hedyotis-Oldenlandia complex</taxon>
        <taxon>Oldenlandia</taxon>
    </lineage>
</organism>
<accession>A0AAV1C2N5</accession>
<dbReference type="AlphaFoldDB" id="A0AAV1C2N5"/>
<sequence>MNGDSTAGQYVPEKWLANKKQICVGTNYCDASQSGDGFQRIHDRDRQSRMFLLTDKEPTNSDGCYSQEVSLMSGGGGGEQVADDISCVLDGHDLQFERTVEQSTIYNDTHQLDVVCSTNPYTLSPEGMDTCQYHVDSSFRFGHVIVNRGGKGQLARYPSSVFNISRLVEVDDNRSQFHTSMVNIEEKFDGLNKDMEAFMRKFDSMVQYVSQVPMVEIAIESLCFDDSIDVNGFQEFVDLQSGYVKSTSSEEIDEEIGCRIVETSETKLSPIEDGLKDVDMIFNDHGHVRHSGPSDQVSGSSPLEHEEQYRLNSAGVDFATTCKMKLSSIEGSLRNVFQDQKNESFDDNRVRQSEFITDIGSDVPNLSHQEQGRLIMLDSDDTKDNSPKANEMSKGTISNGRPYGEPPHQLLFPYSLVGKIEAY</sequence>
<evidence type="ECO:0000313" key="2">
    <source>
        <dbReference type="EMBL" id="CAI9089830.1"/>
    </source>
</evidence>
<protein>
    <submittedName>
        <fullName evidence="2">OLC1v1024474C1</fullName>
    </submittedName>
</protein>
<dbReference type="Proteomes" id="UP001161247">
    <property type="component" value="Chromosome 1"/>
</dbReference>
<evidence type="ECO:0000256" key="1">
    <source>
        <dbReference type="SAM" id="MobiDB-lite"/>
    </source>
</evidence>
<proteinExistence type="predicted"/>
<evidence type="ECO:0000313" key="3">
    <source>
        <dbReference type="Proteomes" id="UP001161247"/>
    </source>
</evidence>
<keyword evidence="3" id="KW-1185">Reference proteome</keyword>